<comment type="caution">
    <text evidence="2">The sequence shown here is derived from an EMBL/GenBank/DDBJ whole genome shotgun (WGS) entry which is preliminary data.</text>
</comment>
<name>A0A4V2G658_9GAMM</name>
<dbReference type="RefSeq" id="WP_130410653.1">
    <property type="nucleotide sequence ID" value="NZ_SHKX01000010.1"/>
</dbReference>
<dbReference type="EMBL" id="SHKX01000010">
    <property type="protein sequence ID" value="RZU47406.1"/>
    <property type="molecule type" value="Genomic_DNA"/>
</dbReference>
<evidence type="ECO:0000313" key="3">
    <source>
        <dbReference type="Proteomes" id="UP000292423"/>
    </source>
</evidence>
<organism evidence="2 3">
    <name type="scientific">Fluviicoccus keumensis</name>
    <dbReference type="NCBI Taxonomy" id="1435465"/>
    <lineage>
        <taxon>Bacteria</taxon>
        <taxon>Pseudomonadati</taxon>
        <taxon>Pseudomonadota</taxon>
        <taxon>Gammaproteobacteria</taxon>
        <taxon>Moraxellales</taxon>
        <taxon>Moraxellaceae</taxon>
        <taxon>Fluviicoccus</taxon>
    </lineage>
</organism>
<keyword evidence="1" id="KW-0472">Membrane</keyword>
<sequence>MLKHVKDPKEARDTLLALMPTCGTLAGIGVGLAGMIKSGAGGGTTTVADDILLVSALGFLFACYLIFFALRQTRTSVTARMMKLIDVVFLVSLTLIVFSGFVVVYELM</sequence>
<evidence type="ECO:0000313" key="2">
    <source>
        <dbReference type="EMBL" id="RZU47406.1"/>
    </source>
</evidence>
<dbReference type="AlphaFoldDB" id="A0A4V2G658"/>
<keyword evidence="1" id="KW-0812">Transmembrane</keyword>
<keyword evidence="3" id="KW-1185">Reference proteome</keyword>
<feature type="transmembrane region" description="Helical" evidence="1">
    <location>
        <begin position="15"/>
        <end position="36"/>
    </location>
</feature>
<keyword evidence="1" id="KW-1133">Transmembrane helix</keyword>
<proteinExistence type="predicted"/>
<dbReference type="Proteomes" id="UP000292423">
    <property type="component" value="Unassembled WGS sequence"/>
</dbReference>
<feature type="transmembrane region" description="Helical" evidence="1">
    <location>
        <begin position="82"/>
        <end position="105"/>
    </location>
</feature>
<gene>
    <name evidence="2" type="ORF">EV700_0368</name>
</gene>
<reference evidence="2 3" key="1">
    <citation type="submission" date="2019-02" db="EMBL/GenBank/DDBJ databases">
        <title>Genomic Encyclopedia of Type Strains, Phase IV (KMG-IV): sequencing the most valuable type-strain genomes for metagenomic binning, comparative biology and taxonomic classification.</title>
        <authorList>
            <person name="Goeker M."/>
        </authorList>
    </citation>
    <scope>NUCLEOTIDE SEQUENCE [LARGE SCALE GENOMIC DNA]</scope>
    <source>
        <strain evidence="2 3">DSM 105135</strain>
    </source>
</reference>
<protein>
    <submittedName>
        <fullName evidence="2">Uncharacterized protein</fullName>
    </submittedName>
</protein>
<feature type="transmembrane region" description="Helical" evidence="1">
    <location>
        <begin position="51"/>
        <end position="70"/>
    </location>
</feature>
<dbReference type="OrthoDB" id="9898390at2"/>
<accession>A0A4V2G658</accession>
<evidence type="ECO:0000256" key="1">
    <source>
        <dbReference type="SAM" id="Phobius"/>
    </source>
</evidence>